<dbReference type="PANTHER" id="PTHR43796:SF2">
    <property type="entry name" value="CARBOXYNORSPERMIDINE SYNTHASE"/>
    <property type="match status" value="1"/>
</dbReference>
<dbReference type="Gene3D" id="3.30.360.10">
    <property type="entry name" value="Dihydrodipicolinate Reductase, domain 2"/>
    <property type="match status" value="1"/>
</dbReference>
<keyword evidence="5" id="KW-1185">Reference proteome</keyword>
<evidence type="ECO:0000313" key="3">
    <source>
        <dbReference type="EMBL" id="WJW67699.1"/>
    </source>
</evidence>
<evidence type="ECO:0000259" key="1">
    <source>
        <dbReference type="Pfam" id="PF03435"/>
    </source>
</evidence>
<reference evidence="2 4" key="1">
    <citation type="submission" date="2020-06" db="EMBL/GenBank/DDBJ databases">
        <title>Anoxygenic phototrophic Chloroflexota member uses a Type I reaction center.</title>
        <authorList>
            <person name="Tsuji J.M."/>
            <person name="Shaw N.A."/>
            <person name="Nagashima S."/>
            <person name="Venkiteswaran J."/>
            <person name="Schiff S.L."/>
            <person name="Hanada S."/>
            <person name="Tank M."/>
            <person name="Neufeld J.D."/>
        </authorList>
    </citation>
    <scope>NUCLEOTIDE SEQUENCE [LARGE SCALE GENOMIC DNA]</scope>
    <source>
        <strain evidence="2">L227-S17</strain>
    </source>
</reference>
<evidence type="ECO:0000313" key="4">
    <source>
        <dbReference type="Proteomes" id="UP000521676"/>
    </source>
</evidence>
<name>A0A8T7LUY9_9CHLR</name>
<dbReference type="PANTHER" id="PTHR43796">
    <property type="entry name" value="CARBOXYNORSPERMIDINE SYNTHASE"/>
    <property type="match status" value="1"/>
</dbReference>
<dbReference type="InterPro" id="IPR036291">
    <property type="entry name" value="NAD(P)-bd_dom_sf"/>
</dbReference>
<reference evidence="3" key="2">
    <citation type="journal article" date="2024" name="Nature">
        <title>Anoxygenic phototroph of the Chloroflexota uses a type I reaction centre.</title>
        <authorList>
            <person name="Tsuji J.M."/>
            <person name="Shaw N.A."/>
            <person name="Nagashima S."/>
            <person name="Venkiteswaran J.J."/>
            <person name="Schiff S.L."/>
            <person name="Watanabe T."/>
            <person name="Fukui M."/>
            <person name="Hanada S."/>
            <person name="Tank M."/>
            <person name="Neufeld J.D."/>
        </authorList>
    </citation>
    <scope>NUCLEOTIDE SEQUENCE</scope>
    <source>
        <strain evidence="3">L227-S17</strain>
    </source>
</reference>
<dbReference type="InterPro" id="IPR005097">
    <property type="entry name" value="Sacchrp_dh_NADP-bd"/>
</dbReference>
<dbReference type="AlphaFoldDB" id="A0A8T7LUY9"/>
<dbReference type="Proteomes" id="UP000521676">
    <property type="component" value="Unassembled WGS sequence"/>
</dbReference>
<dbReference type="Pfam" id="PF03435">
    <property type="entry name" value="Sacchrp_dh_NADP"/>
    <property type="match status" value="1"/>
</dbReference>
<evidence type="ECO:0000313" key="2">
    <source>
        <dbReference type="EMBL" id="NWJ45834.1"/>
    </source>
</evidence>
<dbReference type="EMBL" id="CP128399">
    <property type="protein sequence ID" value="WJW67699.1"/>
    <property type="molecule type" value="Genomic_DNA"/>
</dbReference>
<evidence type="ECO:0000313" key="5">
    <source>
        <dbReference type="Proteomes" id="UP001431572"/>
    </source>
</evidence>
<organism evidence="2 4">
    <name type="scientific">Candidatus Chlorohelix allophototropha</name>
    <dbReference type="NCBI Taxonomy" id="3003348"/>
    <lineage>
        <taxon>Bacteria</taxon>
        <taxon>Bacillati</taxon>
        <taxon>Chloroflexota</taxon>
        <taxon>Chloroflexia</taxon>
        <taxon>Candidatus Chloroheliales</taxon>
        <taxon>Candidatus Chloroheliaceae</taxon>
        <taxon>Candidatus Chlorohelix</taxon>
    </lineage>
</organism>
<protein>
    <submittedName>
        <fullName evidence="2">Saccharopine dehydrogenase NADP-binding domain-containing protein</fullName>
    </submittedName>
</protein>
<dbReference type="Proteomes" id="UP001431572">
    <property type="component" value="Chromosome 1"/>
</dbReference>
<accession>A0A8T7LUY9</accession>
<dbReference type="EMBL" id="JACATZ010000001">
    <property type="protein sequence ID" value="NWJ45834.1"/>
    <property type="molecule type" value="Genomic_DNA"/>
</dbReference>
<feature type="domain" description="Saccharopine dehydrogenase NADP binding" evidence="1">
    <location>
        <begin position="6"/>
        <end position="129"/>
    </location>
</feature>
<sequence>MKKNFLILGGYGNSGLLLAKLILKESDSTVILAGRSSDKAKAAAEELNRQYPEARVIARRVDITDPSSLNEAFNEVDMVILAAGSTKDTVNVAKAAIAAGVDYYDIQLSTSTKINALKAMEKEIQQAGLCFITDGGFHPGLPALLVRYIAPYFDRLESANVGSVILEDFKEYPITQSNAQGFLEDLKDWRMDAFVGGQWKKGYYQKKFDFGPVFGKRNTTHMYMEEMRLVPELIPSLEETGFYVGGFNWLMDYIVLPLAFISLKVRPEKTVPQVARLAAWAMNSMSKPPYITILKLEANGWKNYKPVKAELAISHLDGYAFTVIPVMACLLQYLNSDIRKPGLFYQAHLPEPRQMLLDMEKMGVKIELAGTASLELSTITDTILK</sequence>
<dbReference type="Gene3D" id="3.40.50.720">
    <property type="entry name" value="NAD(P)-binding Rossmann-like Domain"/>
    <property type="match status" value="1"/>
</dbReference>
<dbReference type="RefSeq" id="WP_341469590.1">
    <property type="nucleotide sequence ID" value="NZ_CP128399.1"/>
</dbReference>
<gene>
    <name evidence="2" type="ORF">HXX08_08150</name>
    <name evidence="3" type="ORF">OZ401_000974</name>
</gene>
<proteinExistence type="predicted"/>
<dbReference type="SUPFAM" id="SSF51735">
    <property type="entry name" value="NAD(P)-binding Rossmann-fold domains"/>
    <property type="match status" value="1"/>
</dbReference>